<dbReference type="PROSITE" id="PS01032">
    <property type="entry name" value="PPM_1"/>
    <property type="match status" value="1"/>
</dbReference>
<evidence type="ECO:0000256" key="13">
    <source>
        <dbReference type="SAM" id="MobiDB-lite"/>
    </source>
</evidence>
<evidence type="ECO:0000256" key="3">
    <source>
        <dbReference type="ARBA" id="ARBA00006702"/>
    </source>
</evidence>
<comment type="similarity">
    <text evidence="3 12">Belongs to the PP2C family.</text>
</comment>
<dbReference type="InterPro" id="IPR000222">
    <property type="entry name" value="PP2C_BS"/>
</dbReference>
<dbReference type="Gene3D" id="3.60.40.10">
    <property type="entry name" value="PPM-type phosphatase domain"/>
    <property type="match status" value="1"/>
</dbReference>
<evidence type="ECO:0000256" key="5">
    <source>
        <dbReference type="ARBA" id="ARBA00022723"/>
    </source>
</evidence>
<evidence type="ECO:0000256" key="1">
    <source>
        <dbReference type="ARBA" id="ARBA00001936"/>
    </source>
</evidence>
<feature type="region of interest" description="Disordered" evidence="13">
    <location>
        <begin position="148"/>
        <end position="174"/>
    </location>
</feature>
<dbReference type="OrthoDB" id="10264738at2759"/>
<evidence type="ECO:0000313" key="15">
    <source>
        <dbReference type="EMBL" id="OEU17935.1"/>
    </source>
</evidence>
<comment type="cofactor">
    <cofactor evidence="1">
        <name>Mn(2+)</name>
        <dbReference type="ChEBI" id="CHEBI:29035"/>
    </cofactor>
</comment>
<dbReference type="EC" id="3.1.3.16" evidence="4"/>
<dbReference type="PANTHER" id="PTHR13832">
    <property type="entry name" value="PROTEIN PHOSPHATASE 2C"/>
    <property type="match status" value="1"/>
</dbReference>
<comment type="catalytic activity">
    <reaction evidence="10">
        <text>O-phospho-L-seryl-[protein] + H2O = L-seryl-[protein] + phosphate</text>
        <dbReference type="Rhea" id="RHEA:20629"/>
        <dbReference type="Rhea" id="RHEA-COMP:9863"/>
        <dbReference type="Rhea" id="RHEA-COMP:11604"/>
        <dbReference type="ChEBI" id="CHEBI:15377"/>
        <dbReference type="ChEBI" id="CHEBI:29999"/>
        <dbReference type="ChEBI" id="CHEBI:43474"/>
        <dbReference type="ChEBI" id="CHEBI:83421"/>
        <dbReference type="EC" id="3.1.3.16"/>
    </reaction>
</comment>
<organism evidence="15 16">
    <name type="scientific">Fragilariopsis cylindrus CCMP1102</name>
    <dbReference type="NCBI Taxonomy" id="635003"/>
    <lineage>
        <taxon>Eukaryota</taxon>
        <taxon>Sar</taxon>
        <taxon>Stramenopiles</taxon>
        <taxon>Ochrophyta</taxon>
        <taxon>Bacillariophyta</taxon>
        <taxon>Bacillariophyceae</taxon>
        <taxon>Bacillariophycidae</taxon>
        <taxon>Bacillariales</taxon>
        <taxon>Bacillariaceae</taxon>
        <taxon>Fragilariopsis</taxon>
    </lineage>
</organism>
<keyword evidence="6 12" id="KW-0378">Hydrolase</keyword>
<dbReference type="SUPFAM" id="SSF81606">
    <property type="entry name" value="PP2C-like"/>
    <property type="match status" value="1"/>
</dbReference>
<dbReference type="InterPro" id="IPR015655">
    <property type="entry name" value="PP2C"/>
</dbReference>
<proteinExistence type="inferred from homology"/>
<comment type="subcellular location">
    <subcellularLocation>
        <location evidence="2">Membrane</location>
        <topology evidence="2">Peripheral membrane protein</topology>
    </subcellularLocation>
</comment>
<reference evidence="15 16" key="1">
    <citation type="submission" date="2016-09" db="EMBL/GenBank/DDBJ databases">
        <title>Extensive genetic diversity and differential bi-allelic expression allows diatom success in the polar Southern Ocean.</title>
        <authorList>
            <consortium name="DOE Joint Genome Institute"/>
            <person name="Mock T."/>
            <person name="Otillar R.P."/>
            <person name="Strauss J."/>
            <person name="Dupont C."/>
            <person name="Frickenhaus S."/>
            <person name="Maumus F."/>
            <person name="Mcmullan M."/>
            <person name="Sanges R."/>
            <person name="Schmutz J."/>
            <person name="Toseland A."/>
            <person name="Valas R."/>
            <person name="Veluchamy A."/>
            <person name="Ward B.J."/>
            <person name="Allen A."/>
            <person name="Barry K."/>
            <person name="Falciatore A."/>
            <person name="Ferrante M."/>
            <person name="Fortunato A.E."/>
            <person name="Gloeckner G."/>
            <person name="Gruber A."/>
            <person name="Hipkin R."/>
            <person name="Janech M."/>
            <person name="Kroth P."/>
            <person name="Leese F."/>
            <person name="Lindquist E."/>
            <person name="Lyon B.R."/>
            <person name="Martin J."/>
            <person name="Mayer C."/>
            <person name="Parker M."/>
            <person name="Quesneville H."/>
            <person name="Raymond J."/>
            <person name="Uhlig C."/>
            <person name="Valentin K.U."/>
            <person name="Worden A.Z."/>
            <person name="Armbrust E.V."/>
            <person name="Bowler C."/>
            <person name="Green B."/>
            <person name="Moulton V."/>
            <person name="Van Oosterhout C."/>
            <person name="Grigoriev I."/>
        </authorList>
    </citation>
    <scope>NUCLEOTIDE SEQUENCE [LARGE SCALE GENOMIC DNA]</scope>
    <source>
        <strain evidence="15 16">CCMP1102</strain>
    </source>
</reference>
<feature type="compositionally biased region" description="Polar residues" evidence="13">
    <location>
        <begin position="394"/>
        <end position="404"/>
    </location>
</feature>
<evidence type="ECO:0000259" key="14">
    <source>
        <dbReference type="PROSITE" id="PS51746"/>
    </source>
</evidence>
<name>A0A1E7FIQ7_9STRA</name>
<dbReference type="FunCoup" id="A0A1E7FIQ7">
    <property type="interactions" value="19"/>
</dbReference>
<evidence type="ECO:0000256" key="7">
    <source>
        <dbReference type="ARBA" id="ARBA00022842"/>
    </source>
</evidence>
<evidence type="ECO:0000256" key="2">
    <source>
        <dbReference type="ARBA" id="ARBA00004170"/>
    </source>
</evidence>
<evidence type="ECO:0000256" key="10">
    <source>
        <dbReference type="ARBA" id="ARBA00047761"/>
    </source>
</evidence>
<evidence type="ECO:0000256" key="11">
    <source>
        <dbReference type="ARBA" id="ARBA00048336"/>
    </source>
</evidence>
<evidence type="ECO:0000256" key="4">
    <source>
        <dbReference type="ARBA" id="ARBA00013081"/>
    </source>
</evidence>
<keyword evidence="8 12" id="KW-0904">Protein phosphatase</keyword>
<dbReference type="CDD" id="cd00143">
    <property type="entry name" value="PP2Cc"/>
    <property type="match status" value="1"/>
</dbReference>
<evidence type="ECO:0000256" key="8">
    <source>
        <dbReference type="ARBA" id="ARBA00022912"/>
    </source>
</evidence>
<accession>A0A1E7FIQ7</accession>
<feature type="domain" description="PPM-type phosphatase" evidence="14">
    <location>
        <begin position="23"/>
        <end position="363"/>
    </location>
</feature>
<dbReference type="PROSITE" id="PS51746">
    <property type="entry name" value="PPM_2"/>
    <property type="match status" value="1"/>
</dbReference>
<dbReference type="InParanoid" id="A0A1E7FIQ7"/>
<evidence type="ECO:0000256" key="12">
    <source>
        <dbReference type="RuleBase" id="RU003465"/>
    </source>
</evidence>
<keyword evidence="16" id="KW-1185">Reference proteome</keyword>
<dbReference type="Pfam" id="PF00481">
    <property type="entry name" value="PP2C"/>
    <property type="match status" value="2"/>
</dbReference>
<dbReference type="GO" id="GO:0016020">
    <property type="term" value="C:membrane"/>
    <property type="evidence" value="ECO:0007669"/>
    <property type="project" value="UniProtKB-SubCell"/>
</dbReference>
<sequence length="404" mass="45064">MGTYLSTPITEKCDESGESLELEWGVVDMQGWRKSMEDSHTAQGEQQLQQMARVFGVYDGHGGAEVARFCQYYFVDVLMNQPINASQTPVGKSLREAFHAMDRLIDDPTRQHEISILRSTKTMKAQADKSLSTVLTPEQAEVLKHEIEEFEKKTNSNNNADKEEDGEKDDDNHPIHAGATAVVAVITGKILTVANAGDSRAVLCRRRRSRDGNNGTDDDGHYAFPLSYDHKPSQTHELNRILCSGGFVNHFGRINGNLNLSRSIGDLKYKQVPGIPPEDQMITAEPDIMQIVVEDEDEFIILGCDGIWDCLSNEQAVNFVMERIQTKTPVEIGTEMLDTIISDDPRITQGIGGDNMTIMIIDLQTSNRERRRKSNTSTDESLSSTKENEDDDNNMTTTSEAAME</sequence>
<comment type="catalytic activity">
    <reaction evidence="11">
        <text>O-phospho-L-threonyl-[protein] + H2O = L-threonyl-[protein] + phosphate</text>
        <dbReference type="Rhea" id="RHEA:47004"/>
        <dbReference type="Rhea" id="RHEA-COMP:11060"/>
        <dbReference type="Rhea" id="RHEA-COMP:11605"/>
        <dbReference type="ChEBI" id="CHEBI:15377"/>
        <dbReference type="ChEBI" id="CHEBI:30013"/>
        <dbReference type="ChEBI" id="CHEBI:43474"/>
        <dbReference type="ChEBI" id="CHEBI:61977"/>
        <dbReference type="EC" id="3.1.3.16"/>
    </reaction>
</comment>
<dbReference type="AlphaFoldDB" id="A0A1E7FIQ7"/>
<evidence type="ECO:0000256" key="6">
    <source>
        <dbReference type="ARBA" id="ARBA00022801"/>
    </source>
</evidence>
<dbReference type="InterPro" id="IPR036457">
    <property type="entry name" value="PPM-type-like_dom_sf"/>
</dbReference>
<keyword evidence="7" id="KW-0460">Magnesium</keyword>
<dbReference type="GO" id="GO:0004722">
    <property type="term" value="F:protein serine/threonine phosphatase activity"/>
    <property type="evidence" value="ECO:0007669"/>
    <property type="project" value="UniProtKB-EC"/>
</dbReference>
<dbReference type="Proteomes" id="UP000095751">
    <property type="component" value="Unassembled WGS sequence"/>
</dbReference>
<keyword evidence="9" id="KW-0464">Manganese</keyword>
<evidence type="ECO:0000256" key="9">
    <source>
        <dbReference type="ARBA" id="ARBA00023211"/>
    </source>
</evidence>
<protein>
    <recommendedName>
        <fullName evidence="4">protein-serine/threonine phosphatase</fullName>
        <ecNumber evidence="4">3.1.3.16</ecNumber>
    </recommendedName>
</protein>
<gene>
    <name evidence="15" type="ORF">FRACYDRAFT_184955</name>
</gene>
<dbReference type="SMART" id="SM00332">
    <property type="entry name" value="PP2Cc"/>
    <property type="match status" value="1"/>
</dbReference>
<keyword evidence="5" id="KW-0479">Metal-binding</keyword>
<evidence type="ECO:0000313" key="16">
    <source>
        <dbReference type="Proteomes" id="UP000095751"/>
    </source>
</evidence>
<dbReference type="GO" id="GO:0046872">
    <property type="term" value="F:metal ion binding"/>
    <property type="evidence" value="ECO:0007669"/>
    <property type="project" value="UniProtKB-KW"/>
</dbReference>
<dbReference type="EMBL" id="KV784357">
    <property type="protein sequence ID" value="OEU17935.1"/>
    <property type="molecule type" value="Genomic_DNA"/>
</dbReference>
<dbReference type="KEGG" id="fcy:FRACYDRAFT_184955"/>
<dbReference type="PANTHER" id="PTHR13832:SF803">
    <property type="entry name" value="PROTEIN PHOSPHATASE 1G"/>
    <property type="match status" value="1"/>
</dbReference>
<dbReference type="InterPro" id="IPR001932">
    <property type="entry name" value="PPM-type_phosphatase-like_dom"/>
</dbReference>
<feature type="region of interest" description="Disordered" evidence="13">
    <location>
        <begin position="367"/>
        <end position="404"/>
    </location>
</feature>
<feature type="compositionally biased region" description="Polar residues" evidence="13">
    <location>
        <begin position="375"/>
        <end position="385"/>
    </location>
</feature>